<dbReference type="EMBL" id="AP019302">
    <property type="protein sequence ID" value="BBH06073.1"/>
    <property type="molecule type" value="Genomic_DNA"/>
</dbReference>
<dbReference type="PANTHER" id="PTHR34679">
    <property type="match status" value="1"/>
</dbReference>
<dbReference type="AlphaFoldDB" id="A0A4Y1RQQ4"/>
<organism evidence="2">
    <name type="scientific">Prunus dulcis</name>
    <name type="common">Almond</name>
    <name type="synonym">Amygdalus dulcis</name>
    <dbReference type="NCBI Taxonomy" id="3755"/>
    <lineage>
        <taxon>Eukaryota</taxon>
        <taxon>Viridiplantae</taxon>
        <taxon>Streptophyta</taxon>
        <taxon>Embryophyta</taxon>
        <taxon>Tracheophyta</taxon>
        <taxon>Spermatophyta</taxon>
        <taxon>Magnoliopsida</taxon>
        <taxon>eudicotyledons</taxon>
        <taxon>Gunneridae</taxon>
        <taxon>Pentapetalae</taxon>
        <taxon>rosids</taxon>
        <taxon>fabids</taxon>
        <taxon>Rosales</taxon>
        <taxon>Rosaceae</taxon>
        <taxon>Amygdaloideae</taxon>
        <taxon>Amygdaleae</taxon>
        <taxon>Prunus</taxon>
    </lineage>
</organism>
<protein>
    <submittedName>
        <fullName evidence="2">Uncharacterized protein</fullName>
    </submittedName>
</protein>
<accession>A0A4Y1RQQ4</accession>
<dbReference type="Pfam" id="PF13301">
    <property type="entry name" value="DUF4079"/>
    <property type="match status" value="1"/>
</dbReference>
<dbReference type="GO" id="GO:0009534">
    <property type="term" value="C:chloroplast thylakoid"/>
    <property type="evidence" value="ECO:0007669"/>
    <property type="project" value="TreeGrafter"/>
</dbReference>
<evidence type="ECO:0000256" key="1">
    <source>
        <dbReference type="SAM" id="Phobius"/>
    </source>
</evidence>
<keyword evidence="1" id="KW-1133">Transmembrane helix</keyword>
<keyword evidence="1" id="KW-0812">Transmembrane</keyword>
<reference evidence="2" key="1">
    <citation type="journal article" date="2019" name="Science">
        <title>Mutation of a bHLH transcription factor allowed almond domestication.</title>
        <authorList>
            <person name="Sanchez-Perez R."/>
            <person name="Pavan S."/>
            <person name="Mazzeo R."/>
            <person name="Moldovan C."/>
            <person name="Aiese Cigliano R."/>
            <person name="Del Cueto J."/>
            <person name="Ricciardi F."/>
            <person name="Lotti C."/>
            <person name="Ricciardi L."/>
            <person name="Dicenta F."/>
            <person name="Lopez-Marques R.L."/>
            <person name="Lindberg Moller B."/>
        </authorList>
    </citation>
    <scope>NUCLEOTIDE SEQUENCE</scope>
</reference>
<dbReference type="PANTHER" id="PTHR34679:SF2">
    <property type="entry name" value="OS02G0122500 PROTEIN"/>
    <property type="match status" value="1"/>
</dbReference>
<keyword evidence="1" id="KW-0472">Membrane</keyword>
<name>A0A4Y1RQQ4_PRUDU</name>
<sequence>MLWIMKTARTIQNSFTLIFQQPRLSSTAITVLWATAVALTPAMQKGSETARNLHITLNVINVLLFMWHIPTGWEIVLNLASM</sequence>
<feature type="transmembrane region" description="Helical" evidence="1">
    <location>
        <begin position="55"/>
        <end position="73"/>
    </location>
</feature>
<evidence type="ECO:0000313" key="2">
    <source>
        <dbReference type="EMBL" id="BBH06073.1"/>
    </source>
</evidence>
<gene>
    <name evidence="2" type="ORF">Prudu_017625</name>
</gene>
<proteinExistence type="predicted"/>
<dbReference type="InterPro" id="IPR025067">
    <property type="entry name" value="DUF4079"/>
</dbReference>